<evidence type="ECO:0000313" key="8">
    <source>
        <dbReference type="Proteomes" id="UP000694846"/>
    </source>
</evidence>
<evidence type="ECO:0000256" key="3">
    <source>
        <dbReference type="ARBA" id="ARBA00022833"/>
    </source>
</evidence>
<accession>A0A2S2QR66</accession>
<dbReference type="Proteomes" id="UP000694846">
    <property type="component" value="Unplaced"/>
</dbReference>
<name>A0A2S2QR66_9HEMI</name>
<dbReference type="InterPro" id="IPR038441">
    <property type="entry name" value="THAP_Znf_sf"/>
</dbReference>
<dbReference type="GO" id="GO:0003677">
    <property type="term" value="F:DNA binding"/>
    <property type="evidence" value="ECO:0007669"/>
    <property type="project" value="UniProtKB-UniRule"/>
</dbReference>
<evidence type="ECO:0000259" key="6">
    <source>
        <dbReference type="PROSITE" id="PS50950"/>
    </source>
</evidence>
<keyword evidence="3" id="KW-0862">Zinc</keyword>
<proteinExistence type="predicted"/>
<keyword evidence="2 5" id="KW-0863">Zinc-finger</keyword>
<gene>
    <name evidence="9" type="primary">LOC112692658</name>
    <name evidence="7" type="ORF">g.114164</name>
</gene>
<dbReference type="PROSITE" id="PS50950">
    <property type="entry name" value="ZF_THAP"/>
    <property type="match status" value="1"/>
</dbReference>
<evidence type="ECO:0000313" key="7">
    <source>
        <dbReference type="EMBL" id="MBY80218.1"/>
    </source>
</evidence>
<keyword evidence="8" id="KW-1185">Reference proteome</keyword>
<dbReference type="EMBL" id="GGMS01011015">
    <property type="protein sequence ID" value="MBY80218.1"/>
    <property type="molecule type" value="Transcribed_RNA"/>
</dbReference>
<evidence type="ECO:0000256" key="2">
    <source>
        <dbReference type="ARBA" id="ARBA00022771"/>
    </source>
</evidence>
<evidence type="ECO:0000256" key="4">
    <source>
        <dbReference type="ARBA" id="ARBA00023125"/>
    </source>
</evidence>
<organism evidence="7">
    <name type="scientific">Sipha flava</name>
    <name type="common">yellow sugarcane aphid</name>
    <dbReference type="NCBI Taxonomy" id="143950"/>
    <lineage>
        <taxon>Eukaryota</taxon>
        <taxon>Metazoa</taxon>
        <taxon>Ecdysozoa</taxon>
        <taxon>Arthropoda</taxon>
        <taxon>Hexapoda</taxon>
        <taxon>Insecta</taxon>
        <taxon>Pterygota</taxon>
        <taxon>Neoptera</taxon>
        <taxon>Paraneoptera</taxon>
        <taxon>Hemiptera</taxon>
        <taxon>Sternorrhyncha</taxon>
        <taxon>Aphidomorpha</taxon>
        <taxon>Aphidoidea</taxon>
        <taxon>Aphididae</taxon>
        <taxon>Sipha</taxon>
    </lineage>
</organism>
<dbReference type="AlphaFoldDB" id="A0A2S2QR66"/>
<dbReference type="SUPFAM" id="SSF57716">
    <property type="entry name" value="Glucocorticoid receptor-like (DNA-binding domain)"/>
    <property type="match status" value="1"/>
</dbReference>
<feature type="domain" description="THAP-type" evidence="6">
    <location>
        <begin position="1"/>
        <end position="83"/>
    </location>
</feature>
<dbReference type="OrthoDB" id="6754832at2759"/>
<dbReference type="GO" id="GO:0008270">
    <property type="term" value="F:zinc ion binding"/>
    <property type="evidence" value="ECO:0007669"/>
    <property type="project" value="UniProtKB-KW"/>
</dbReference>
<protein>
    <submittedName>
        <fullName evidence="9">THAP domain-containing protein 2-like</fullName>
    </submittedName>
</protein>
<dbReference type="GeneID" id="112692658"/>
<dbReference type="InterPro" id="IPR006612">
    <property type="entry name" value="THAP_Znf"/>
</dbReference>
<sequence>MSYYWAVGCNHHNQRETCTFFTFPKDPKSRNRWIKLLRRSVQPGRGCVVCSCHFKNGLRFNGPELLEHLKKNVTYNFASPEKRQRNQKKAAESMATNMASNEMIFLQQNALKLEKDIKSKVNDGSKIKILENMDLNLN</sequence>
<reference evidence="9" key="2">
    <citation type="submission" date="2025-04" db="UniProtKB">
        <authorList>
            <consortium name="RefSeq"/>
        </authorList>
    </citation>
    <scope>IDENTIFICATION</scope>
    <source>
        <tissue evidence="9">Whole body</tissue>
    </source>
</reference>
<keyword evidence="4 5" id="KW-0238">DNA-binding</keyword>
<keyword evidence="1" id="KW-0479">Metal-binding</keyword>
<reference evidence="7" key="1">
    <citation type="submission" date="2018-04" db="EMBL/GenBank/DDBJ databases">
        <title>Transcriptome assembly of Sipha flava.</title>
        <authorList>
            <person name="Scully E.D."/>
            <person name="Geib S.M."/>
            <person name="Palmer N.A."/>
            <person name="Koch K."/>
            <person name="Bradshaw J."/>
            <person name="Heng-Moss T."/>
            <person name="Sarath G."/>
        </authorList>
    </citation>
    <scope>NUCLEOTIDE SEQUENCE</scope>
</reference>
<evidence type="ECO:0000313" key="9">
    <source>
        <dbReference type="RefSeq" id="XP_025423181.1"/>
    </source>
</evidence>
<evidence type="ECO:0000256" key="1">
    <source>
        <dbReference type="ARBA" id="ARBA00022723"/>
    </source>
</evidence>
<evidence type="ECO:0000256" key="5">
    <source>
        <dbReference type="PROSITE-ProRule" id="PRU00309"/>
    </source>
</evidence>
<dbReference type="Gene3D" id="6.20.210.20">
    <property type="entry name" value="THAP domain"/>
    <property type="match status" value="1"/>
</dbReference>
<dbReference type="Pfam" id="PF05485">
    <property type="entry name" value="THAP"/>
    <property type="match status" value="1"/>
</dbReference>
<dbReference type="RefSeq" id="XP_025423181.1">
    <property type="nucleotide sequence ID" value="XM_025567396.1"/>
</dbReference>